<feature type="non-terminal residue" evidence="2">
    <location>
        <position position="353"/>
    </location>
</feature>
<dbReference type="EMBL" id="CAUJNA010001166">
    <property type="protein sequence ID" value="CAJ1384874.1"/>
    <property type="molecule type" value="Genomic_DNA"/>
</dbReference>
<gene>
    <name evidence="2" type="ORF">EVOR1521_LOCUS11636</name>
</gene>
<sequence>RSHPNSNVFFAVPPSRSAGAPQGSGEADEPCGLEAVTEVQTPAASRARQLSPSGCVWMLENACIEDRKIILFGKSKAKLPRKLLGCGEFGNFEFNAVERRHPASRSLHPRNSSEVQTLLIVPALISGTSLHNPFHVLHSTIPVAWQLHHPDYGLCIPRSEIDIRLAFLNAFHARRQVHFWRVFSSASDKLDSQGGAGAVAVGAQQTVIPAQWRFWWGPLSEMPPLPLGADDETKCYARVIFGRELLRTGLGGFVTPRVVAFYHHYLASVFAQSKGPAHESGYAFDAELKMYRAMRTSAAKRYDAASLSEMGPGSRMDMNYFTPDGMKYLMLPPRQLPREKDEEQKAILDTEAE</sequence>
<keyword evidence="3" id="KW-1185">Reference proteome</keyword>
<evidence type="ECO:0000256" key="1">
    <source>
        <dbReference type="SAM" id="MobiDB-lite"/>
    </source>
</evidence>
<dbReference type="AlphaFoldDB" id="A0AA36IEP6"/>
<evidence type="ECO:0000313" key="2">
    <source>
        <dbReference type="EMBL" id="CAJ1384874.1"/>
    </source>
</evidence>
<dbReference type="Proteomes" id="UP001178507">
    <property type="component" value="Unassembled WGS sequence"/>
</dbReference>
<reference evidence="2" key="1">
    <citation type="submission" date="2023-08" db="EMBL/GenBank/DDBJ databases">
        <authorList>
            <person name="Chen Y."/>
            <person name="Shah S."/>
            <person name="Dougan E. K."/>
            <person name="Thang M."/>
            <person name="Chan C."/>
        </authorList>
    </citation>
    <scope>NUCLEOTIDE SEQUENCE</scope>
</reference>
<feature type="region of interest" description="Disordered" evidence="1">
    <location>
        <begin position="1"/>
        <end position="29"/>
    </location>
</feature>
<name>A0AA36IEP6_9DINO</name>
<comment type="caution">
    <text evidence="2">The sequence shown here is derived from an EMBL/GenBank/DDBJ whole genome shotgun (WGS) entry which is preliminary data.</text>
</comment>
<protein>
    <submittedName>
        <fullName evidence="2">Uncharacterized protein</fullName>
    </submittedName>
</protein>
<proteinExistence type="predicted"/>
<feature type="compositionally biased region" description="Basic and acidic residues" evidence="1">
    <location>
        <begin position="336"/>
        <end position="353"/>
    </location>
</feature>
<feature type="non-terminal residue" evidence="2">
    <location>
        <position position="1"/>
    </location>
</feature>
<organism evidence="2 3">
    <name type="scientific">Effrenium voratum</name>
    <dbReference type="NCBI Taxonomy" id="2562239"/>
    <lineage>
        <taxon>Eukaryota</taxon>
        <taxon>Sar</taxon>
        <taxon>Alveolata</taxon>
        <taxon>Dinophyceae</taxon>
        <taxon>Suessiales</taxon>
        <taxon>Symbiodiniaceae</taxon>
        <taxon>Effrenium</taxon>
    </lineage>
</organism>
<accession>A0AA36IEP6</accession>
<feature type="region of interest" description="Disordered" evidence="1">
    <location>
        <begin position="333"/>
        <end position="353"/>
    </location>
</feature>
<evidence type="ECO:0000313" key="3">
    <source>
        <dbReference type="Proteomes" id="UP001178507"/>
    </source>
</evidence>